<evidence type="ECO:0000313" key="2">
    <source>
        <dbReference type="EMBL" id="KAF8901022.1"/>
    </source>
</evidence>
<dbReference type="Proteomes" id="UP000724874">
    <property type="component" value="Unassembled WGS sequence"/>
</dbReference>
<protein>
    <submittedName>
        <fullName evidence="2">Uncharacterized protein</fullName>
    </submittedName>
</protein>
<comment type="caution">
    <text evidence="2">The sequence shown here is derived from an EMBL/GenBank/DDBJ whole genome shotgun (WGS) entry which is preliminary data.</text>
</comment>
<dbReference type="AlphaFoldDB" id="A0A9P5NN73"/>
<dbReference type="EMBL" id="JADNYJ010000044">
    <property type="protein sequence ID" value="KAF8901022.1"/>
    <property type="molecule type" value="Genomic_DNA"/>
</dbReference>
<feature type="compositionally biased region" description="Basic and acidic residues" evidence="1">
    <location>
        <begin position="59"/>
        <end position="68"/>
    </location>
</feature>
<name>A0A9P5NN73_GYMJU</name>
<evidence type="ECO:0000256" key="1">
    <source>
        <dbReference type="SAM" id="MobiDB-lite"/>
    </source>
</evidence>
<gene>
    <name evidence="2" type="ORF">CPB84DRAFT_1847006</name>
</gene>
<dbReference type="OrthoDB" id="5424209at2759"/>
<reference evidence="2" key="1">
    <citation type="submission" date="2020-11" db="EMBL/GenBank/DDBJ databases">
        <authorList>
            <consortium name="DOE Joint Genome Institute"/>
            <person name="Ahrendt S."/>
            <person name="Riley R."/>
            <person name="Andreopoulos W."/>
            <person name="LaButti K."/>
            <person name="Pangilinan J."/>
            <person name="Ruiz-duenas F.J."/>
            <person name="Barrasa J.M."/>
            <person name="Sanchez-Garcia M."/>
            <person name="Camarero S."/>
            <person name="Miyauchi S."/>
            <person name="Serrano A."/>
            <person name="Linde D."/>
            <person name="Babiker R."/>
            <person name="Drula E."/>
            <person name="Ayuso-Fernandez I."/>
            <person name="Pacheco R."/>
            <person name="Padilla G."/>
            <person name="Ferreira P."/>
            <person name="Barriuso J."/>
            <person name="Kellner H."/>
            <person name="Castanera R."/>
            <person name="Alfaro M."/>
            <person name="Ramirez L."/>
            <person name="Pisabarro A.G."/>
            <person name="Kuo A."/>
            <person name="Tritt A."/>
            <person name="Lipzen A."/>
            <person name="He G."/>
            <person name="Yan M."/>
            <person name="Ng V."/>
            <person name="Cullen D."/>
            <person name="Martin F."/>
            <person name="Rosso M.-N."/>
            <person name="Henrissat B."/>
            <person name="Hibbett D."/>
            <person name="Martinez A.T."/>
            <person name="Grigoriev I.V."/>
        </authorList>
    </citation>
    <scope>NUCLEOTIDE SEQUENCE</scope>
    <source>
        <strain evidence="2">AH 44721</strain>
    </source>
</reference>
<organism evidence="2 3">
    <name type="scientific">Gymnopilus junonius</name>
    <name type="common">Spectacular rustgill mushroom</name>
    <name type="synonym">Gymnopilus spectabilis subsp. junonius</name>
    <dbReference type="NCBI Taxonomy" id="109634"/>
    <lineage>
        <taxon>Eukaryota</taxon>
        <taxon>Fungi</taxon>
        <taxon>Dikarya</taxon>
        <taxon>Basidiomycota</taxon>
        <taxon>Agaricomycotina</taxon>
        <taxon>Agaricomycetes</taxon>
        <taxon>Agaricomycetidae</taxon>
        <taxon>Agaricales</taxon>
        <taxon>Agaricineae</taxon>
        <taxon>Hymenogastraceae</taxon>
        <taxon>Gymnopilus</taxon>
    </lineage>
</organism>
<feature type="region of interest" description="Disordered" evidence="1">
    <location>
        <begin position="52"/>
        <end position="75"/>
    </location>
</feature>
<accession>A0A9P5NN73</accession>
<evidence type="ECO:0000313" key="3">
    <source>
        <dbReference type="Proteomes" id="UP000724874"/>
    </source>
</evidence>
<keyword evidence="3" id="KW-1185">Reference proteome</keyword>
<sequence>MFEPPHASSLPFYCSSSILTCPYTFLDDTLELHIQTQAFDKQCAACAKEISNDSNSDYSSDHRKKDNDESGVSSVESSCYDVPRLEAHLYYFGIRGRRRRGPKLTSRTSNGIYKVPPGTEQDFRLMQLHPVYEHHKLGKDDLWATVVKLLEQRTIKLSFFDLVRFSGFEENEHDEDIKVDPYGTVAFHSSNDILELLKEHGIFDVDVAYRESAARALSGPELFAPVSHYDPLKAVIDPLTTALGLPIAGLKTLKRQGTMGFYFRVGKDLYAVTARHVLFPDSRGNHPYIYIAGPKKKVVLMGTKAFTNFLISIEVLEKQVTMLTARSERGGSNAQQAADDLEKTQRNLVETQTAIVELKKFFVKAKKQWTKPKDRVVGHVVWAPPIGVSTSPHRANIIRSARAAISLPHYDLP</sequence>
<proteinExistence type="predicted"/>